<proteinExistence type="predicted"/>
<evidence type="ECO:0000256" key="2">
    <source>
        <dbReference type="SAM" id="Phobius"/>
    </source>
</evidence>
<evidence type="ECO:0000313" key="3">
    <source>
        <dbReference type="EMBL" id="MBB5199765.1"/>
    </source>
</evidence>
<reference evidence="3 4" key="1">
    <citation type="submission" date="2020-08" db="EMBL/GenBank/DDBJ databases">
        <title>Genomic Encyclopedia of Type Strains, Phase IV (KMG-IV): sequencing the most valuable type-strain genomes for metagenomic binning, comparative biology and taxonomic classification.</title>
        <authorList>
            <person name="Goeker M."/>
        </authorList>
    </citation>
    <scope>NUCLEOTIDE SEQUENCE [LARGE SCALE GENOMIC DNA]</scope>
    <source>
        <strain evidence="3 4">DSM 23240</strain>
    </source>
</reference>
<name>A0A840RPV0_9BURK</name>
<feature type="region of interest" description="Disordered" evidence="1">
    <location>
        <begin position="70"/>
        <end position="92"/>
    </location>
</feature>
<dbReference type="RefSeq" id="WP_168056146.1">
    <property type="nucleotide sequence ID" value="NZ_JAAOZT010000009.1"/>
</dbReference>
<evidence type="ECO:0000256" key="1">
    <source>
        <dbReference type="SAM" id="MobiDB-lite"/>
    </source>
</evidence>
<dbReference type="AlphaFoldDB" id="A0A840RPV0"/>
<sequence length="106" mass="11886">MSFDFFTLFANLFDASTLRHIAASARGVIWPSLAFCLAIVLGMYFKPLLRGIFRATLLIIKPRKSRERRLAENNAKGRKMARRMANDEVGSQPSLAAELRLLASSN</sequence>
<keyword evidence="2" id="KW-0472">Membrane</keyword>
<organism evidence="3 4">
    <name type="scientific">Glaciimonas immobilis</name>
    <dbReference type="NCBI Taxonomy" id="728004"/>
    <lineage>
        <taxon>Bacteria</taxon>
        <taxon>Pseudomonadati</taxon>
        <taxon>Pseudomonadota</taxon>
        <taxon>Betaproteobacteria</taxon>
        <taxon>Burkholderiales</taxon>
        <taxon>Oxalobacteraceae</taxon>
        <taxon>Glaciimonas</taxon>
    </lineage>
</organism>
<keyword evidence="2" id="KW-0812">Transmembrane</keyword>
<keyword evidence="4" id="KW-1185">Reference proteome</keyword>
<evidence type="ECO:0000313" key="4">
    <source>
        <dbReference type="Proteomes" id="UP000571084"/>
    </source>
</evidence>
<feature type="transmembrane region" description="Helical" evidence="2">
    <location>
        <begin position="28"/>
        <end position="45"/>
    </location>
</feature>
<dbReference type="EMBL" id="JACHHQ010000003">
    <property type="protein sequence ID" value="MBB5199765.1"/>
    <property type="molecule type" value="Genomic_DNA"/>
</dbReference>
<protein>
    <submittedName>
        <fullName evidence="3">Uncharacterized protein</fullName>
    </submittedName>
</protein>
<comment type="caution">
    <text evidence="3">The sequence shown here is derived from an EMBL/GenBank/DDBJ whole genome shotgun (WGS) entry which is preliminary data.</text>
</comment>
<accession>A0A840RPV0</accession>
<keyword evidence="2" id="KW-1133">Transmembrane helix</keyword>
<gene>
    <name evidence="3" type="ORF">HNR39_001597</name>
</gene>
<dbReference type="Proteomes" id="UP000571084">
    <property type="component" value="Unassembled WGS sequence"/>
</dbReference>